<dbReference type="PANTHER" id="PTHR12750:SF9">
    <property type="entry name" value="INOSITOL HEXAKISPHOSPHATE AND DIPHOSPHOINOSITOL-PENTAKISPHOSPHATE KINASE"/>
    <property type="match status" value="1"/>
</dbReference>
<protein>
    <recommendedName>
        <fullName evidence="14 15">Inositol hexakisphosphate and diphosphoinositol-pentakisphosphate kinase</fullName>
        <ecNumber evidence="4 15">2.7.4.24</ecNumber>
    </recommendedName>
</protein>
<dbReference type="GO" id="GO:0052723">
    <property type="term" value="F:inositol hexakisphosphate 1-kinase activity"/>
    <property type="evidence" value="ECO:0007669"/>
    <property type="project" value="UniProtKB-ARBA"/>
</dbReference>
<feature type="compositionally biased region" description="Low complexity" evidence="16">
    <location>
        <begin position="373"/>
        <end position="399"/>
    </location>
</feature>
<evidence type="ECO:0000256" key="1">
    <source>
        <dbReference type="ARBA" id="ARBA00004245"/>
    </source>
</evidence>
<evidence type="ECO:0000256" key="8">
    <source>
        <dbReference type="ARBA" id="ARBA00022741"/>
    </source>
</evidence>
<dbReference type="AlphaFoldDB" id="A0AAD7UNE6"/>
<dbReference type="GO" id="GO:0005856">
    <property type="term" value="C:cytoskeleton"/>
    <property type="evidence" value="ECO:0007669"/>
    <property type="project" value="UniProtKB-SubCell"/>
</dbReference>
<dbReference type="SUPFAM" id="SSF53254">
    <property type="entry name" value="Phosphoglycerate mutase-like"/>
    <property type="match status" value="1"/>
</dbReference>
<dbReference type="SUPFAM" id="SSF56059">
    <property type="entry name" value="Glutathione synthetase ATP-binding domain-like"/>
    <property type="match status" value="1"/>
</dbReference>
<dbReference type="EMBL" id="JAQMWT010000034">
    <property type="protein sequence ID" value="KAJ8613248.1"/>
    <property type="molecule type" value="Genomic_DNA"/>
</dbReference>
<evidence type="ECO:0000256" key="3">
    <source>
        <dbReference type="ARBA" id="ARBA00005609"/>
    </source>
</evidence>
<feature type="region of interest" description="Disordered" evidence="16">
    <location>
        <begin position="316"/>
        <end position="406"/>
    </location>
</feature>
<name>A0AAD7UNE6_9STRA</name>
<dbReference type="EC" id="2.7.4.24" evidence="4 15"/>
<proteinExistence type="inferred from homology"/>
<dbReference type="PANTHER" id="PTHR12750">
    <property type="entry name" value="DIPHOSPHOINOSITOL PENTAKISPHOSPHATE KINASE"/>
    <property type="match status" value="1"/>
</dbReference>
<evidence type="ECO:0000256" key="14">
    <source>
        <dbReference type="ARBA" id="ARBA00071668"/>
    </source>
</evidence>
<comment type="catalytic activity">
    <reaction evidence="13">
        <text>1D-myo-inositol hexakisphosphate + ATP = 1-diphospho-1D-myo-inositol 2,3,4,5,6-pentakisphosphate + ADP</text>
        <dbReference type="Rhea" id="RHEA:37459"/>
        <dbReference type="ChEBI" id="CHEBI:30616"/>
        <dbReference type="ChEBI" id="CHEBI:58130"/>
        <dbReference type="ChEBI" id="CHEBI:74946"/>
        <dbReference type="ChEBI" id="CHEBI:456216"/>
        <dbReference type="EC" id="2.7.4.24"/>
    </reaction>
    <physiologicalReaction direction="left-to-right" evidence="13">
        <dbReference type="Rhea" id="RHEA:37460"/>
    </physiologicalReaction>
</comment>
<dbReference type="FunFam" id="3.40.50.11950:FF:000002">
    <property type="entry name" value="Inositol hexakisphosphate and diphosphoinositol-pentakisphosphate kinase"/>
    <property type="match status" value="1"/>
</dbReference>
<dbReference type="GO" id="GO:0032958">
    <property type="term" value="P:inositol phosphate biosynthetic process"/>
    <property type="evidence" value="ECO:0007669"/>
    <property type="project" value="TreeGrafter"/>
</dbReference>
<comment type="catalytic activity">
    <reaction evidence="12">
        <text>5-diphospho-1D-myo-inositol 1,2,3,4,6-pentakisphosphate + ATP + H(+) = 1,5-bis(diphospho)-1D-myo-inositol 2,3,4,6-tetrakisphosphate + ADP</text>
        <dbReference type="Rhea" id="RHEA:10276"/>
        <dbReference type="ChEBI" id="CHEBI:15378"/>
        <dbReference type="ChEBI" id="CHEBI:30616"/>
        <dbReference type="ChEBI" id="CHEBI:58628"/>
        <dbReference type="ChEBI" id="CHEBI:77983"/>
        <dbReference type="ChEBI" id="CHEBI:456216"/>
        <dbReference type="EC" id="2.7.4.24"/>
    </reaction>
    <physiologicalReaction direction="left-to-right" evidence="12">
        <dbReference type="Rhea" id="RHEA:10277"/>
    </physiologicalReaction>
</comment>
<evidence type="ECO:0000256" key="13">
    <source>
        <dbReference type="ARBA" id="ARBA00034629"/>
    </source>
</evidence>
<keyword evidence="8 15" id="KW-0547">Nucleotide-binding</keyword>
<dbReference type="FunFam" id="3.30.470.20:FF:000036">
    <property type="entry name" value="Inositol hexakisphosphate and diphosphoinositol-pentakisphosphate kinase"/>
    <property type="match status" value="1"/>
</dbReference>
<keyword evidence="5 15" id="KW-0963">Cytoplasm</keyword>
<dbReference type="InterPro" id="IPR029033">
    <property type="entry name" value="His_PPase_superfam"/>
</dbReference>
<evidence type="ECO:0000256" key="9">
    <source>
        <dbReference type="ARBA" id="ARBA00022777"/>
    </source>
</evidence>
<comment type="similarity">
    <text evidence="3 15">Belongs to the histidine acid phosphatase family. VIP1 subfamily.</text>
</comment>
<keyword evidence="9 15" id="KW-0418">Kinase</keyword>
<dbReference type="GO" id="GO:0005524">
    <property type="term" value="F:ATP binding"/>
    <property type="evidence" value="ECO:0007669"/>
    <property type="project" value="UniProtKB-KW"/>
</dbReference>
<dbReference type="InterPro" id="IPR037446">
    <property type="entry name" value="His_Pase_VIP1"/>
</dbReference>
<evidence type="ECO:0000256" key="5">
    <source>
        <dbReference type="ARBA" id="ARBA00022490"/>
    </source>
</evidence>
<dbReference type="GO" id="GO:0005829">
    <property type="term" value="C:cytosol"/>
    <property type="evidence" value="ECO:0007669"/>
    <property type="project" value="UniProtKB-SubCell"/>
</dbReference>
<comment type="caution">
    <text evidence="18">The sequence shown here is derived from an EMBL/GenBank/DDBJ whole genome shotgun (WGS) entry which is preliminary data.</text>
</comment>
<keyword evidence="11" id="KW-0206">Cytoskeleton</keyword>
<dbReference type="Gene3D" id="3.40.50.1240">
    <property type="entry name" value="Phosphoglycerate mutase-like"/>
    <property type="match status" value="1"/>
</dbReference>
<dbReference type="Proteomes" id="UP001230188">
    <property type="component" value="Unassembled WGS sequence"/>
</dbReference>
<evidence type="ECO:0000259" key="17">
    <source>
        <dbReference type="Pfam" id="PF18086"/>
    </source>
</evidence>
<evidence type="ECO:0000256" key="12">
    <source>
        <dbReference type="ARBA" id="ARBA00033696"/>
    </source>
</evidence>
<feature type="region of interest" description="Disordered" evidence="16">
    <location>
        <begin position="965"/>
        <end position="1003"/>
    </location>
</feature>
<comment type="subcellular location">
    <subcellularLocation>
        <location evidence="1">Cytoplasm</location>
        <location evidence="1">Cytoskeleton</location>
    </subcellularLocation>
    <subcellularLocation>
        <location evidence="2 15">Cytoplasm</location>
        <location evidence="2 15">Cytosol</location>
    </subcellularLocation>
</comment>
<evidence type="ECO:0000256" key="11">
    <source>
        <dbReference type="ARBA" id="ARBA00023212"/>
    </source>
</evidence>
<dbReference type="Gene3D" id="3.40.50.11950">
    <property type="match status" value="1"/>
</dbReference>
<dbReference type="InterPro" id="IPR040557">
    <property type="entry name" value="VIP1_N"/>
</dbReference>
<dbReference type="InterPro" id="IPR033379">
    <property type="entry name" value="Acid_Pase_AS"/>
</dbReference>
<evidence type="ECO:0000313" key="19">
    <source>
        <dbReference type="Proteomes" id="UP001230188"/>
    </source>
</evidence>
<feature type="domain" description="VIP1 N-terminal" evidence="17">
    <location>
        <begin position="15"/>
        <end position="102"/>
    </location>
</feature>
<evidence type="ECO:0000313" key="18">
    <source>
        <dbReference type="EMBL" id="KAJ8613248.1"/>
    </source>
</evidence>
<dbReference type="Pfam" id="PF00328">
    <property type="entry name" value="His_Phos_2"/>
    <property type="match status" value="1"/>
</dbReference>
<comment type="function">
    <text evidence="15">Bifunctional inositol kinase that acts in concert with the IP6K kinases to synthesize the diphosphate group-containing inositol pyrophosphates diphosphoinositol pentakisphosphate, PP-InsP5, and bis-diphosphoinositol tetrakisphosphate, (PP)2-InsP4. PP-InsP5 and (PP)2-InsP4, also respectively called InsP7 and InsP8, may regulate a variety of cellular processes, including apoptosis, vesicle trafficking, cytoskeletal dynamics, and exocytosis. Phosphorylates inositol hexakisphosphate (InsP6).</text>
</comment>
<gene>
    <name evidence="18" type="ORF">CTAYLR_004550</name>
</gene>
<keyword evidence="6" id="KW-0597">Phosphoprotein</keyword>
<evidence type="ECO:0000256" key="7">
    <source>
        <dbReference type="ARBA" id="ARBA00022679"/>
    </source>
</evidence>
<dbReference type="PROSITE" id="PS00616">
    <property type="entry name" value="HIS_ACID_PHOSPHAT_1"/>
    <property type="match status" value="1"/>
</dbReference>
<sequence length="1059" mass="118853">MSADISLASRRSRLVVGVCAMAKKTGSKPMREILRRLPEPVFKIVVFEEATILEQPVEEWPVCDCLIAFHSHGFPLEKAQAYAALRRPFVLNDLRRQTTLRDRRKVYDALSRAGVPTPKHVAMSRDSEHPQTLDEYDDYIVCNGVRVLKPFVEKPVDADDHNVYIYYPMSAGGGSKRLFRKVDNKSSRYYADEHKVRRDGSYIYEEFVDTQGTDVKVYAVGPRSPALDGVVVRGDDGKELRYPVILSWIEKDIAFKIYHAFKQTVCGFDILRTHDGRTLVCDVNGWSFVKKSRKYYEDCAALLSELMEHRRAPHPQIFAGSRSPAGEGGTYHHHHHQQQQQQMGPALSTARRRSFPGDHHNHHHHPQNSPRQATVATNKAVAAAAATAAQESSGSSSRESSPRTLPRHVRELRCVIAVVRHGDRTPKRKLKVRVRHPKLVAVHAAHARRSEKKAAARNEAKIRESRDLGAIADIVREVLAEGTERPEVATALAQLRDVLQQHVPASSGNVSSLNTALFSGCKLQLKPTDWEEDASAPDGLRATEVGVVLKWGGVLTELGVEHACALGAHFRRSVYPASDDGAGLLRLHATFRHDLKIRTSDESRVMKTGAAFTKGLLELEGDISPILVSLIHRGRTDVHMLDRAGNHEAQDLLAHAKQHVERAFQVDVDTGGDDDEDSDETTSAAARARRLVAPDGPASVLDALRRLGNPRRALDELYDLVDGLVRALERHDDDDDVACYMGETRRVWLDSWRDVRTELRKPVQPPDWRYDLSKIPEIFDKVRFDAQHNATKLDLENAYPRFPDLVRHAQTLSQAVAPLEFGGAEDERRDVAWLVSRALIEKICFDLHTARGDANDGLHFQLDDDPQHLADSQIKSSWRAVRSRLYFTSESHLHALLTALRVPADKRDATSLVDEPNRRWLSDIPELSYLSHIVFRLWEDTSCDETDPQRHMVELSFSPGTKFDYDSLDDETKPVPSPPQRKSKTTADSDASEPPPTQPLEPFAYVPCQRLEEYFTAKPSSSGEDCLASATKRYEDLARKLHALAADQKQQRGAGATKK</sequence>
<dbReference type="GO" id="GO:0052843">
    <property type="term" value="F:inositol-1-diphosphate-2,3,4,5,6-pentakisphosphate diphosphatase activity"/>
    <property type="evidence" value="ECO:0007669"/>
    <property type="project" value="UniProtKB-ARBA"/>
</dbReference>
<keyword evidence="10 15" id="KW-0067">ATP-binding</keyword>
<accession>A0AAD7UNE6</accession>
<dbReference type="InterPro" id="IPR000560">
    <property type="entry name" value="His_Pase_clade-2"/>
</dbReference>
<evidence type="ECO:0000256" key="10">
    <source>
        <dbReference type="ARBA" id="ARBA00022840"/>
    </source>
</evidence>
<evidence type="ECO:0000256" key="2">
    <source>
        <dbReference type="ARBA" id="ARBA00004514"/>
    </source>
</evidence>
<feature type="compositionally biased region" description="Basic residues" evidence="16">
    <location>
        <begin position="350"/>
        <end position="366"/>
    </location>
</feature>
<organism evidence="18 19">
    <name type="scientific">Chrysophaeum taylorii</name>
    <dbReference type="NCBI Taxonomy" id="2483200"/>
    <lineage>
        <taxon>Eukaryota</taxon>
        <taxon>Sar</taxon>
        <taxon>Stramenopiles</taxon>
        <taxon>Ochrophyta</taxon>
        <taxon>Pelagophyceae</taxon>
        <taxon>Pelagomonadales</taxon>
        <taxon>Pelagomonadaceae</taxon>
        <taxon>Chrysophaeum</taxon>
    </lineage>
</organism>
<evidence type="ECO:0000256" key="4">
    <source>
        <dbReference type="ARBA" id="ARBA00012893"/>
    </source>
</evidence>
<evidence type="ECO:0000256" key="6">
    <source>
        <dbReference type="ARBA" id="ARBA00022553"/>
    </source>
</evidence>
<keyword evidence="19" id="KW-1185">Reference proteome</keyword>
<dbReference type="Pfam" id="PF18086">
    <property type="entry name" value="PPIP5K2_N"/>
    <property type="match status" value="1"/>
</dbReference>
<keyword evidence="7 15" id="KW-0808">Transferase</keyword>
<dbReference type="Gene3D" id="3.30.470.20">
    <property type="entry name" value="ATP-grasp fold, B domain"/>
    <property type="match status" value="1"/>
</dbReference>
<evidence type="ECO:0000256" key="15">
    <source>
        <dbReference type="RuleBase" id="RU365032"/>
    </source>
</evidence>
<evidence type="ECO:0000256" key="16">
    <source>
        <dbReference type="SAM" id="MobiDB-lite"/>
    </source>
</evidence>
<reference evidence="18" key="1">
    <citation type="submission" date="2023-01" db="EMBL/GenBank/DDBJ databases">
        <title>Metagenome sequencing of chrysophaentin producing Chrysophaeum taylorii.</title>
        <authorList>
            <person name="Davison J."/>
            <person name="Bewley C."/>
        </authorList>
    </citation>
    <scope>NUCLEOTIDE SEQUENCE</scope>
    <source>
        <strain evidence="18">NIES-1699</strain>
    </source>
</reference>
<dbReference type="GO" id="GO:0006020">
    <property type="term" value="P:inositol metabolic process"/>
    <property type="evidence" value="ECO:0007669"/>
    <property type="project" value="TreeGrafter"/>
</dbReference>
<dbReference type="GO" id="GO:0033857">
    <property type="term" value="F:5-diphosphoinositol pentakisphosphate 1-kinase activity"/>
    <property type="evidence" value="ECO:0007669"/>
    <property type="project" value="TreeGrafter"/>
</dbReference>